<dbReference type="OrthoDB" id="525602at2759"/>
<dbReference type="Proteomes" id="UP000030762">
    <property type="component" value="Unassembled WGS sequence"/>
</dbReference>
<dbReference type="eggNOG" id="ENOG502S264">
    <property type="taxonomic scope" value="Eukaryota"/>
</dbReference>
<protein>
    <recommendedName>
        <fullName evidence="1">Transglutaminase-like domain-containing protein</fullName>
    </recommendedName>
</protein>
<reference evidence="2 3" key="1">
    <citation type="submission" date="2012-04" db="EMBL/GenBank/DDBJ databases">
        <title>The Genome Sequence of Saprolegnia declina VS20.</title>
        <authorList>
            <consortium name="The Broad Institute Genome Sequencing Platform"/>
            <person name="Russ C."/>
            <person name="Nusbaum C."/>
            <person name="Tyler B."/>
            <person name="van West P."/>
            <person name="Dieguez-Uribeondo J."/>
            <person name="de Bruijn I."/>
            <person name="Tripathy S."/>
            <person name="Jiang R."/>
            <person name="Young S.K."/>
            <person name="Zeng Q."/>
            <person name="Gargeya S."/>
            <person name="Fitzgerald M."/>
            <person name="Haas B."/>
            <person name="Abouelleil A."/>
            <person name="Alvarado L."/>
            <person name="Arachchi H.M."/>
            <person name="Berlin A."/>
            <person name="Chapman S.B."/>
            <person name="Goldberg J."/>
            <person name="Griggs A."/>
            <person name="Gujja S."/>
            <person name="Hansen M."/>
            <person name="Howarth C."/>
            <person name="Imamovic A."/>
            <person name="Larimer J."/>
            <person name="McCowen C."/>
            <person name="Montmayeur A."/>
            <person name="Murphy C."/>
            <person name="Neiman D."/>
            <person name="Pearson M."/>
            <person name="Priest M."/>
            <person name="Roberts A."/>
            <person name="Saif S."/>
            <person name="Shea T."/>
            <person name="Sisk P."/>
            <person name="Sykes S."/>
            <person name="Wortman J."/>
            <person name="Nusbaum C."/>
            <person name="Birren B."/>
        </authorList>
    </citation>
    <scope>NUCLEOTIDE SEQUENCE [LARGE SCALE GENOMIC DNA]</scope>
    <source>
        <strain evidence="2 3">VS20</strain>
    </source>
</reference>
<dbReference type="VEuPathDB" id="FungiDB:SDRG_05847"/>
<dbReference type="AlphaFoldDB" id="T0RWX1"/>
<dbReference type="Gene3D" id="3.10.620.30">
    <property type="match status" value="1"/>
</dbReference>
<dbReference type="InParanoid" id="T0RWX1"/>
<dbReference type="EMBL" id="JH767146">
    <property type="protein sequence ID" value="EQC37028.1"/>
    <property type="molecule type" value="Genomic_DNA"/>
</dbReference>
<dbReference type="RefSeq" id="XP_008609809.1">
    <property type="nucleotide sequence ID" value="XM_008611587.1"/>
</dbReference>
<gene>
    <name evidence="2" type="ORF">SDRG_05847</name>
</gene>
<dbReference type="Pfam" id="PF01841">
    <property type="entry name" value="Transglut_core"/>
    <property type="match status" value="1"/>
</dbReference>
<dbReference type="GeneID" id="19946574"/>
<name>T0RWX1_SAPDV</name>
<accession>T0RWX1</accession>
<dbReference type="InterPro" id="IPR038765">
    <property type="entry name" value="Papain-like_cys_pep_sf"/>
</dbReference>
<dbReference type="SMART" id="SM00460">
    <property type="entry name" value="TGc"/>
    <property type="match status" value="1"/>
</dbReference>
<proteinExistence type="predicted"/>
<evidence type="ECO:0000259" key="1">
    <source>
        <dbReference type="SMART" id="SM00460"/>
    </source>
</evidence>
<organism evidence="2 3">
    <name type="scientific">Saprolegnia diclina (strain VS20)</name>
    <dbReference type="NCBI Taxonomy" id="1156394"/>
    <lineage>
        <taxon>Eukaryota</taxon>
        <taxon>Sar</taxon>
        <taxon>Stramenopiles</taxon>
        <taxon>Oomycota</taxon>
        <taxon>Saprolegniomycetes</taxon>
        <taxon>Saprolegniales</taxon>
        <taxon>Saprolegniaceae</taxon>
        <taxon>Saprolegnia</taxon>
    </lineage>
</organism>
<dbReference type="InterPro" id="IPR002931">
    <property type="entry name" value="Transglutaminase-like"/>
</dbReference>
<sequence>MSAIVYGHASCTGVSIVLLSALRSAGIVSRLVGTPGWHGNTSHGNHNWVEVWSPNDGWLFLEAAPAGNGSLFNPCDKWFCTKSYMTPATRVLAAKFSQRTRERYVMAWDPDNTAIPGVDRSAYYHRVCAACPA</sequence>
<evidence type="ECO:0000313" key="2">
    <source>
        <dbReference type="EMBL" id="EQC37028.1"/>
    </source>
</evidence>
<evidence type="ECO:0000313" key="3">
    <source>
        <dbReference type="Proteomes" id="UP000030762"/>
    </source>
</evidence>
<keyword evidence="3" id="KW-1185">Reference proteome</keyword>
<feature type="domain" description="Transglutaminase-like" evidence="1">
    <location>
        <begin position="3"/>
        <end position="65"/>
    </location>
</feature>
<dbReference type="SUPFAM" id="SSF54001">
    <property type="entry name" value="Cysteine proteinases"/>
    <property type="match status" value="1"/>
</dbReference>